<dbReference type="InterPro" id="IPR032687">
    <property type="entry name" value="AraC-type_N"/>
</dbReference>
<dbReference type="EMBL" id="RAQO01000006">
    <property type="protein sequence ID" value="RKF18021.1"/>
    <property type="molecule type" value="Genomic_DNA"/>
</dbReference>
<dbReference type="Proteomes" id="UP000286482">
    <property type="component" value="Unassembled WGS sequence"/>
</dbReference>
<dbReference type="OrthoDB" id="6816069at2"/>
<evidence type="ECO:0000259" key="4">
    <source>
        <dbReference type="PROSITE" id="PS01124"/>
    </source>
</evidence>
<dbReference type="GO" id="GO:0005829">
    <property type="term" value="C:cytosol"/>
    <property type="evidence" value="ECO:0007669"/>
    <property type="project" value="TreeGrafter"/>
</dbReference>
<proteinExistence type="predicted"/>
<keyword evidence="2" id="KW-0238">DNA-binding</keyword>
<evidence type="ECO:0000313" key="5">
    <source>
        <dbReference type="EMBL" id="RKF18021.1"/>
    </source>
</evidence>
<evidence type="ECO:0000256" key="1">
    <source>
        <dbReference type="ARBA" id="ARBA00023015"/>
    </source>
</evidence>
<dbReference type="PRINTS" id="PR00032">
    <property type="entry name" value="HTHARAC"/>
</dbReference>
<dbReference type="SMART" id="SM00342">
    <property type="entry name" value="HTH_ARAC"/>
    <property type="match status" value="1"/>
</dbReference>
<organism evidence="5 6">
    <name type="scientific">Alginatibacterium sediminis</name>
    <dbReference type="NCBI Taxonomy" id="2164068"/>
    <lineage>
        <taxon>Bacteria</taxon>
        <taxon>Pseudomonadati</taxon>
        <taxon>Pseudomonadota</taxon>
        <taxon>Gammaproteobacteria</taxon>
        <taxon>Alteromonadales</taxon>
        <taxon>Alteromonadaceae</taxon>
        <taxon>Alginatibacterium</taxon>
    </lineage>
</organism>
<keyword evidence="3" id="KW-0804">Transcription</keyword>
<feature type="domain" description="HTH araC/xylS-type" evidence="4">
    <location>
        <begin position="245"/>
        <end position="342"/>
    </location>
</feature>
<evidence type="ECO:0000256" key="3">
    <source>
        <dbReference type="ARBA" id="ARBA00023163"/>
    </source>
</evidence>
<evidence type="ECO:0000256" key="2">
    <source>
        <dbReference type="ARBA" id="ARBA00023125"/>
    </source>
</evidence>
<gene>
    <name evidence="5" type="ORF">DBZ36_12315</name>
</gene>
<dbReference type="SUPFAM" id="SSF46689">
    <property type="entry name" value="Homeodomain-like"/>
    <property type="match status" value="1"/>
</dbReference>
<dbReference type="PANTHER" id="PTHR47894">
    <property type="entry name" value="HTH-TYPE TRANSCRIPTIONAL REGULATOR GADX"/>
    <property type="match status" value="1"/>
</dbReference>
<evidence type="ECO:0000313" key="6">
    <source>
        <dbReference type="Proteomes" id="UP000286482"/>
    </source>
</evidence>
<dbReference type="GO" id="GO:0000976">
    <property type="term" value="F:transcription cis-regulatory region binding"/>
    <property type="evidence" value="ECO:0007669"/>
    <property type="project" value="TreeGrafter"/>
</dbReference>
<dbReference type="InterPro" id="IPR009057">
    <property type="entry name" value="Homeodomain-like_sf"/>
</dbReference>
<dbReference type="Pfam" id="PF12625">
    <property type="entry name" value="Arabinose_bd"/>
    <property type="match status" value="1"/>
</dbReference>
<protein>
    <submittedName>
        <fullName evidence="5">AraC family transcriptional regulator</fullName>
    </submittedName>
</protein>
<keyword evidence="1" id="KW-0805">Transcription regulation</keyword>
<dbReference type="InterPro" id="IPR018060">
    <property type="entry name" value="HTH_AraC"/>
</dbReference>
<keyword evidence="6" id="KW-1185">Reference proteome</keyword>
<dbReference type="Pfam" id="PF12833">
    <property type="entry name" value="HTH_18"/>
    <property type="match status" value="1"/>
</dbReference>
<sequence>MEYLAKYNPDPSQQSYGILDLQLLYKVLLSQHIDTQHLLLGSGIQIEQLSSSKTAVSFNQKLHVYRNALQLSGQPHLGLEVGINSRVSDFGMLGYAFFSSANLGDALLLGFKYLRLAGPVLRKRMGVENGICYFQGEGLLELDEMLPFCTEYWFSAIYSLCCEVLGAPIHSIKLSLPYPKPTYATRYADIFNCEIEFDSPMMEWQFDASILAMDIPSANAATLSTCIQSCEQIQSKLRGAHKTSERIAALLLSRPGQYPSIEQTALEFGMSSRTLRRHLDKENSSYSAIVADTRFAVASQYLEQHQLSLDEIASRVGFSDVSNFRNAFKKWAGLSPSQYRKSMADQHLA</sequence>
<dbReference type="GO" id="GO:0003700">
    <property type="term" value="F:DNA-binding transcription factor activity"/>
    <property type="evidence" value="ECO:0007669"/>
    <property type="project" value="InterPro"/>
</dbReference>
<dbReference type="Gene3D" id="1.10.10.60">
    <property type="entry name" value="Homeodomain-like"/>
    <property type="match status" value="1"/>
</dbReference>
<reference evidence="5 6" key="1">
    <citation type="submission" date="2018-09" db="EMBL/GenBank/DDBJ databases">
        <authorList>
            <person name="Wang Z."/>
        </authorList>
    </citation>
    <scope>NUCLEOTIDE SEQUENCE [LARGE SCALE GENOMIC DNA]</scope>
    <source>
        <strain evidence="5 6">ALS 81</strain>
    </source>
</reference>
<dbReference type="PANTHER" id="PTHR47894:SF1">
    <property type="entry name" value="HTH-TYPE TRANSCRIPTIONAL REGULATOR VQSM"/>
    <property type="match status" value="1"/>
</dbReference>
<dbReference type="RefSeq" id="WP_120355247.1">
    <property type="nucleotide sequence ID" value="NZ_RAQO01000006.1"/>
</dbReference>
<accession>A0A420EBG9</accession>
<dbReference type="AlphaFoldDB" id="A0A420EBG9"/>
<comment type="caution">
    <text evidence="5">The sequence shown here is derived from an EMBL/GenBank/DDBJ whole genome shotgun (WGS) entry which is preliminary data.</text>
</comment>
<name>A0A420EBG9_9ALTE</name>
<dbReference type="PROSITE" id="PS01124">
    <property type="entry name" value="HTH_ARAC_FAMILY_2"/>
    <property type="match status" value="1"/>
</dbReference>
<dbReference type="InterPro" id="IPR020449">
    <property type="entry name" value="Tscrpt_reg_AraC-type_HTH"/>
</dbReference>